<accession>A0A0F9TH41</accession>
<dbReference type="EMBL" id="LAZR01000330">
    <property type="protein sequence ID" value="KKN74237.1"/>
    <property type="molecule type" value="Genomic_DNA"/>
</dbReference>
<name>A0A0F9TH41_9ZZZZ</name>
<comment type="caution">
    <text evidence="1">The sequence shown here is derived from an EMBL/GenBank/DDBJ whole genome shotgun (WGS) entry which is preliminary data.</text>
</comment>
<reference evidence="1" key="1">
    <citation type="journal article" date="2015" name="Nature">
        <title>Complex archaea that bridge the gap between prokaryotes and eukaryotes.</title>
        <authorList>
            <person name="Spang A."/>
            <person name="Saw J.H."/>
            <person name="Jorgensen S.L."/>
            <person name="Zaremba-Niedzwiedzka K."/>
            <person name="Martijn J."/>
            <person name="Lind A.E."/>
            <person name="van Eijk R."/>
            <person name="Schleper C."/>
            <person name="Guy L."/>
            <person name="Ettema T.J."/>
        </authorList>
    </citation>
    <scope>NUCLEOTIDE SEQUENCE</scope>
</reference>
<dbReference type="AlphaFoldDB" id="A0A0F9TH41"/>
<evidence type="ECO:0000313" key="1">
    <source>
        <dbReference type="EMBL" id="KKN74237.1"/>
    </source>
</evidence>
<protein>
    <submittedName>
        <fullName evidence="1">Uncharacterized protein</fullName>
    </submittedName>
</protein>
<gene>
    <name evidence="1" type="ORF">LCGC14_0393230</name>
</gene>
<sequence>MDTDRMLKEIQEETKKVYQKKYGGRNPATLSRHELEAVSHEASIRVQERRKGRLVE</sequence>
<organism evidence="1">
    <name type="scientific">marine sediment metagenome</name>
    <dbReference type="NCBI Taxonomy" id="412755"/>
    <lineage>
        <taxon>unclassified sequences</taxon>
        <taxon>metagenomes</taxon>
        <taxon>ecological metagenomes</taxon>
    </lineage>
</organism>
<proteinExistence type="predicted"/>